<dbReference type="FunFam" id="3.20.20.80:FF:000017">
    <property type="entry name" value="Beta-galactosidase"/>
    <property type="match status" value="1"/>
</dbReference>
<dbReference type="InterPro" id="IPR026283">
    <property type="entry name" value="B-gal_1-like"/>
</dbReference>
<keyword evidence="4" id="KW-0325">Glycoprotein</keyword>
<feature type="signal peptide" evidence="9">
    <location>
        <begin position="1"/>
        <end position="15"/>
    </location>
</feature>
<dbReference type="GeneID" id="117242768"/>
<dbReference type="InterPro" id="IPR019801">
    <property type="entry name" value="Glyco_hydro_35_CS"/>
</dbReference>
<dbReference type="InterPro" id="IPR001944">
    <property type="entry name" value="Glycoside_Hdrlase_35"/>
</dbReference>
<dbReference type="InterPro" id="IPR048913">
    <property type="entry name" value="BetaGal_gal-bd"/>
</dbReference>
<dbReference type="Pfam" id="PF21467">
    <property type="entry name" value="BetaGal_gal-bd"/>
    <property type="match status" value="1"/>
</dbReference>
<dbReference type="GO" id="GO:0005975">
    <property type="term" value="P:carbohydrate metabolic process"/>
    <property type="evidence" value="ECO:0007669"/>
    <property type="project" value="InterPro"/>
</dbReference>
<organism evidence="13 14">
    <name type="scientific">Bombus vosnesenskii</name>
    <dbReference type="NCBI Taxonomy" id="207650"/>
    <lineage>
        <taxon>Eukaryota</taxon>
        <taxon>Metazoa</taxon>
        <taxon>Ecdysozoa</taxon>
        <taxon>Arthropoda</taxon>
        <taxon>Hexapoda</taxon>
        <taxon>Insecta</taxon>
        <taxon>Pterygota</taxon>
        <taxon>Neoptera</taxon>
        <taxon>Endopterygota</taxon>
        <taxon>Hymenoptera</taxon>
        <taxon>Apocrita</taxon>
        <taxon>Aculeata</taxon>
        <taxon>Apoidea</taxon>
        <taxon>Anthophila</taxon>
        <taxon>Apidae</taxon>
        <taxon>Bombus</taxon>
        <taxon>Pyrobombus</taxon>
    </lineage>
</organism>
<dbReference type="InterPro" id="IPR048912">
    <property type="entry name" value="BetaGal1-like_ABD1"/>
</dbReference>
<protein>
    <recommendedName>
        <fullName evidence="7">Beta-galactosidase</fullName>
        <ecNumber evidence="7">3.2.1.23</ecNumber>
    </recommendedName>
</protein>
<dbReference type="AlphaFoldDB" id="A0A6J3LLJ1"/>
<feature type="domain" description="Beta-galactosidase galactose-binding" evidence="12">
    <location>
        <begin position="543"/>
        <end position="602"/>
    </location>
</feature>
<feature type="active site" description="Nucleophile" evidence="6">
    <location>
        <position position="268"/>
    </location>
</feature>
<keyword evidence="13" id="KW-1185">Reference proteome</keyword>
<reference evidence="14" key="1">
    <citation type="submission" date="2025-08" db="UniProtKB">
        <authorList>
            <consortium name="RefSeq"/>
        </authorList>
    </citation>
    <scope>IDENTIFICATION</scope>
    <source>
        <tissue evidence="14">Muscle</tissue>
    </source>
</reference>
<evidence type="ECO:0000256" key="4">
    <source>
        <dbReference type="ARBA" id="ARBA00023180"/>
    </source>
</evidence>
<comment type="similarity">
    <text evidence="1 8">Belongs to the glycosyl hydrolase 35 family.</text>
</comment>
<proteinExistence type="inferred from homology"/>
<dbReference type="InterPro" id="IPR017853">
    <property type="entry name" value="GH"/>
</dbReference>
<evidence type="ECO:0000259" key="10">
    <source>
        <dbReference type="Pfam" id="PF01301"/>
    </source>
</evidence>
<accession>A0A6J3LLJ1</accession>
<dbReference type="PROSITE" id="PS01182">
    <property type="entry name" value="GLYCOSYL_HYDROL_F35"/>
    <property type="match status" value="1"/>
</dbReference>
<dbReference type="Pfam" id="PF21317">
    <property type="entry name" value="BetaGal_ABD_1"/>
    <property type="match status" value="1"/>
</dbReference>
<dbReference type="PANTHER" id="PTHR23421">
    <property type="entry name" value="BETA-GALACTOSIDASE RELATED"/>
    <property type="match status" value="1"/>
</dbReference>
<evidence type="ECO:0000256" key="8">
    <source>
        <dbReference type="RuleBase" id="RU003679"/>
    </source>
</evidence>
<keyword evidence="3 7" id="KW-0378">Hydrolase</keyword>
<feature type="domain" description="Glycoside hydrolase 35 catalytic" evidence="10">
    <location>
        <begin position="40"/>
        <end position="359"/>
    </location>
</feature>
<feature type="active site" description="Proton donor" evidence="6">
    <location>
        <position position="189"/>
    </location>
</feature>
<evidence type="ECO:0000259" key="11">
    <source>
        <dbReference type="Pfam" id="PF21317"/>
    </source>
</evidence>
<keyword evidence="5 7" id="KW-0326">Glycosidase</keyword>
<evidence type="ECO:0000256" key="2">
    <source>
        <dbReference type="ARBA" id="ARBA00022729"/>
    </source>
</evidence>
<dbReference type="EC" id="3.2.1.23" evidence="7"/>
<dbReference type="SUPFAM" id="SSF49785">
    <property type="entry name" value="Galactose-binding domain-like"/>
    <property type="match status" value="1"/>
</dbReference>
<feature type="domain" description="Beta-galactosidase 1-like first all-beta" evidence="11">
    <location>
        <begin position="407"/>
        <end position="513"/>
    </location>
</feature>
<dbReference type="Gene3D" id="2.60.120.260">
    <property type="entry name" value="Galactose-binding domain-like"/>
    <property type="match status" value="2"/>
</dbReference>
<dbReference type="SUPFAM" id="SSF51445">
    <property type="entry name" value="(Trans)glycosidases"/>
    <property type="match status" value="1"/>
</dbReference>
<dbReference type="PRINTS" id="PR00742">
    <property type="entry name" value="GLHYDRLASE35"/>
</dbReference>
<name>A0A6J3LLJ1_9HYME</name>
<dbReference type="Gene3D" id="3.20.20.80">
    <property type="entry name" value="Glycosidases"/>
    <property type="match status" value="1"/>
</dbReference>
<evidence type="ECO:0000256" key="9">
    <source>
        <dbReference type="SAM" id="SignalP"/>
    </source>
</evidence>
<evidence type="ECO:0000256" key="3">
    <source>
        <dbReference type="ARBA" id="ARBA00022801"/>
    </source>
</evidence>
<dbReference type="Pfam" id="PF01301">
    <property type="entry name" value="Glyco_hydro_35"/>
    <property type="match status" value="1"/>
</dbReference>
<dbReference type="PIRSF" id="PIRSF006336">
    <property type="entry name" value="B-gal"/>
    <property type="match status" value="1"/>
</dbReference>
<keyword evidence="2 9" id="KW-0732">Signal</keyword>
<dbReference type="KEGG" id="bvk:117242768"/>
<gene>
    <name evidence="14" type="primary">LOC117242768</name>
</gene>
<evidence type="ECO:0000256" key="1">
    <source>
        <dbReference type="ARBA" id="ARBA00009809"/>
    </source>
</evidence>
<comment type="catalytic activity">
    <reaction evidence="7">
        <text>Hydrolysis of terminal non-reducing beta-D-galactose residues in beta-D-galactosides.</text>
        <dbReference type="EC" id="3.2.1.23"/>
    </reaction>
</comment>
<dbReference type="Proteomes" id="UP000504631">
    <property type="component" value="Unplaced"/>
</dbReference>
<dbReference type="InterPro" id="IPR031330">
    <property type="entry name" value="Gly_Hdrlase_35_cat"/>
</dbReference>
<evidence type="ECO:0000256" key="7">
    <source>
        <dbReference type="RuleBase" id="RU000675"/>
    </source>
</evidence>
<evidence type="ECO:0000259" key="12">
    <source>
        <dbReference type="Pfam" id="PF21467"/>
    </source>
</evidence>
<sequence>MLTVLLTLAVTSAVGEVVNIHVNNDTQSRFSFEVDYENNQFLLDGKPFRYISGSFHYFRTPRQYWRDRLKKMRAAGLNAVSTYVEWNLHQPTENEWHWTGDADVVEFINIAQEEGLFVLLRPGPYICAERDFGGLPYWLLGRVPDINLRTNDPRYMKYVEIYLNEVLDKVQPYLRGNGGPIIMVQVENEYGSYACDTEYLIRLRDIMRQKIGTKALLYSTDGSNPNMLRCGFVPEVYATVDFGSNTNVTKNFEIMRMYQPRGPLVNSEFYPGWLSHWREPFQRVQTATVTKTLDEMLSLGASVNIYMFYGGTNFGYTAGANGGHNAYNPQLTSYDYDAPLTEAGDPTPKYFAIRNVISKYLPLPNVPLPSPSPKGDYGTVLLVPILQLFEPRARQLFGTITVEATNPLTFEKLGLPHWLVLYETDLVRGRPDPAILRAKVRDRALVYVDDHLVGFLSRTDNIYDINIKDLYGRRLKLLVENQGRLNYGSGLRDYKGVSEVTLNGISLGPWKMTGFRLDSVPSTPLDDIESSLSISKTLINGPVILRGNFSISGQPMDTYLNTDGWGKGVAFVNGRNLGRYWPVAGPQITLYVPASYLRTGENELLLVELEYIPMSKEMKLQNEPILDHKVRYSNSQDNSNDIRVLV</sequence>
<dbReference type="RefSeq" id="XP_033365576.1">
    <property type="nucleotide sequence ID" value="XM_033509685.1"/>
</dbReference>
<evidence type="ECO:0000256" key="5">
    <source>
        <dbReference type="ARBA" id="ARBA00023295"/>
    </source>
</evidence>
<feature type="chain" id="PRO_5027033697" description="Beta-galactosidase" evidence="9">
    <location>
        <begin position="16"/>
        <end position="646"/>
    </location>
</feature>
<dbReference type="GO" id="GO:0004565">
    <property type="term" value="F:beta-galactosidase activity"/>
    <property type="evidence" value="ECO:0007669"/>
    <property type="project" value="UniProtKB-EC"/>
</dbReference>
<evidence type="ECO:0000313" key="13">
    <source>
        <dbReference type="Proteomes" id="UP000504631"/>
    </source>
</evidence>
<dbReference type="InterPro" id="IPR008979">
    <property type="entry name" value="Galactose-bd-like_sf"/>
</dbReference>
<evidence type="ECO:0000256" key="6">
    <source>
        <dbReference type="PIRSR" id="PIRSR006336-1"/>
    </source>
</evidence>
<evidence type="ECO:0000313" key="14">
    <source>
        <dbReference type="RefSeq" id="XP_033365576.1"/>
    </source>
</evidence>